<evidence type="ECO:0000313" key="2">
    <source>
        <dbReference type="EMBL" id="NML56249.1"/>
    </source>
</evidence>
<evidence type="ECO:0000313" key="3">
    <source>
        <dbReference type="Proteomes" id="UP000552615"/>
    </source>
</evidence>
<feature type="transmembrane region" description="Helical" evidence="1">
    <location>
        <begin position="164"/>
        <end position="183"/>
    </location>
</feature>
<keyword evidence="1" id="KW-0812">Transmembrane</keyword>
<dbReference type="Proteomes" id="UP000552615">
    <property type="component" value="Unassembled WGS sequence"/>
</dbReference>
<proteinExistence type="predicted"/>
<feature type="transmembrane region" description="Helical" evidence="1">
    <location>
        <begin position="38"/>
        <end position="64"/>
    </location>
</feature>
<feature type="transmembrane region" description="Helical" evidence="1">
    <location>
        <begin position="7"/>
        <end position="26"/>
    </location>
</feature>
<dbReference type="AlphaFoldDB" id="A0A7Y0A400"/>
<gene>
    <name evidence="2" type="ORF">HHL20_02720</name>
</gene>
<keyword evidence="1" id="KW-0472">Membrane</keyword>
<name>A0A7Y0A400_9FLAO</name>
<dbReference type="RefSeq" id="WP_169229654.1">
    <property type="nucleotide sequence ID" value="NZ_JABBGF010000001.1"/>
</dbReference>
<accession>A0A7Y0A400</accession>
<evidence type="ECO:0000256" key="1">
    <source>
        <dbReference type="SAM" id="Phobius"/>
    </source>
</evidence>
<dbReference type="EMBL" id="JABBGF010000001">
    <property type="protein sequence ID" value="NML56249.1"/>
    <property type="molecule type" value="Genomic_DNA"/>
</dbReference>
<keyword evidence="3" id="KW-1185">Reference proteome</keyword>
<feature type="transmembrane region" description="Helical" evidence="1">
    <location>
        <begin position="203"/>
        <end position="225"/>
    </location>
</feature>
<protein>
    <submittedName>
        <fullName evidence="2">Uncharacterized protein</fullName>
    </submittedName>
</protein>
<reference evidence="2 3" key="1">
    <citation type="submission" date="2020-04" db="EMBL/GenBank/DDBJ databases">
        <title>Chryseobacterium sp. RJ-7-14 sp. nov., isolated from Jeju soil.</title>
        <authorList>
            <person name="Dahal R.H."/>
            <person name="Chaudhary D.K."/>
        </authorList>
    </citation>
    <scope>NUCLEOTIDE SEQUENCE [LARGE SCALE GENOMIC DNA]</scope>
    <source>
        <strain evidence="2 3">RJ-7-14</strain>
    </source>
</reference>
<sequence length="321" mass="37304">MKKGFIGFWGLFIAYFIFVHPSIIYYNTYHTSNNTENGMLALFYLGLSFALWTIVLGSTLWLILKNGILAQRNLICIDRHGRRIQAVIIKSQVLKEHQSWVSRQIGLEMSNFSGETVHHTMIMNDTRPNEKRFEAGKTIFLKVDPDFKKNPYLLMEGSKSKINYILPLIWLVFTAGVIAYYQYAYSTESDGLGWRFLELFHPLLVIPACFILFTGVFYLIFRIFIMGNKTGRDLLELKFKGKKATAEIVQVRQTGTYINEQPQVEYTLQFADQNGKLFHISKKEIVSLLDIAKVSALKQREIMYLPERPEKFVFYDEINND</sequence>
<keyword evidence="1" id="KW-1133">Transmembrane helix</keyword>
<organism evidence="2 3">
    <name type="scientific">Chryseobacterium cheonjiense</name>
    <dbReference type="NCBI Taxonomy" id="2728845"/>
    <lineage>
        <taxon>Bacteria</taxon>
        <taxon>Pseudomonadati</taxon>
        <taxon>Bacteroidota</taxon>
        <taxon>Flavobacteriia</taxon>
        <taxon>Flavobacteriales</taxon>
        <taxon>Weeksellaceae</taxon>
        <taxon>Chryseobacterium group</taxon>
        <taxon>Chryseobacterium</taxon>
    </lineage>
</organism>
<comment type="caution">
    <text evidence="2">The sequence shown here is derived from an EMBL/GenBank/DDBJ whole genome shotgun (WGS) entry which is preliminary data.</text>
</comment>